<evidence type="ECO:0000256" key="1">
    <source>
        <dbReference type="SAM" id="MobiDB-lite"/>
    </source>
</evidence>
<feature type="region of interest" description="Disordered" evidence="1">
    <location>
        <begin position="1"/>
        <end position="25"/>
    </location>
</feature>
<comment type="caution">
    <text evidence="2">The sequence shown here is derived from an EMBL/GenBank/DDBJ whole genome shotgun (WGS) entry which is preliminary data.</text>
</comment>
<protein>
    <submittedName>
        <fullName evidence="2">Uncharacterized protein</fullName>
    </submittedName>
</protein>
<evidence type="ECO:0000313" key="3">
    <source>
        <dbReference type="Proteomes" id="UP001501536"/>
    </source>
</evidence>
<dbReference type="RefSeq" id="WP_344885793.1">
    <property type="nucleotide sequence ID" value="NZ_BAABCJ010000007.1"/>
</dbReference>
<reference evidence="3" key="1">
    <citation type="journal article" date="2019" name="Int. J. Syst. Evol. Microbiol.">
        <title>The Global Catalogue of Microorganisms (GCM) 10K type strain sequencing project: providing services to taxonomists for standard genome sequencing and annotation.</title>
        <authorList>
            <consortium name="The Broad Institute Genomics Platform"/>
            <consortium name="The Broad Institute Genome Sequencing Center for Infectious Disease"/>
            <person name="Wu L."/>
            <person name="Ma J."/>
        </authorList>
    </citation>
    <scope>NUCLEOTIDE SEQUENCE [LARGE SCALE GENOMIC DNA]</scope>
    <source>
        <strain evidence="3">JCM 16961</strain>
    </source>
</reference>
<name>A0ABP7E1M1_9MICC</name>
<sequence length="208" mass="21831">MTTGINQTDGVAGPTLADALQGPPRRDVAGMKRQLAEVAPGEPATVLMRSARYGSYLITGVPHLTDLDDVLIGGVLIAGKKDKEKRSDEPVAIRRPEQEVRQYPAVPPETISGEPTAAQDIRHGDLVTGAFEQQPYGRFVVSGVATAAASDESLVMIGPWILSADGSAAPRCVEVIRVAAHGEHTVPVPQLRQVILEDGTAASKAAAV</sequence>
<gene>
    <name evidence="2" type="ORF">GCM10022377_27110</name>
</gene>
<evidence type="ECO:0000313" key="2">
    <source>
        <dbReference type="EMBL" id="GAA3712186.1"/>
    </source>
</evidence>
<dbReference type="Proteomes" id="UP001501536">
    <property type="component" value="Unassembled WGS sequence"/>
</dbReference>
<accession>A0ABP7E1M1</accession>
<organism evidence="2 3">
    <name type="scientific">Zhihengliuella alba</name>
    <dbReference type="NCBI Taxonomy" id="547018"/>
    <lineage>
        <taxon>Bacteria</taxon>
        <taxon>Bacillati</taxon>
        <taxon>Actinomycetota</taxon>
        <taxon>Actinomycetes</taxon>
        <taxon>Micrococcales</taxon>
        <taxon>Micrococcaceae</taxon>
        <taxon>Zhihengliuella</taxon>
    </lineage>
</organism>
<keyword evidence="3" id="KW-1185">Reference proteome</keyword>
<proteinExistence type="predicted"/>
<dbReference type="EMBL" id="BAABCJ010000007">
    <property type="protein sequence ID" value="GAA3712186.1"/>
    <property type="molecule type" value="Genomic_DNA"/>
</dbReference>